<comment type="similarity">
    <text evidence="1 5">Belongs to the glycosyl hydrolase 32 family.</text>
</comment>
<dbReference type="InterPro" id="IPR013320">
    <property type="entry name" value="ConA-like_dom_sf"/>
</dbReference>
<dbReference type="SUPFAM" id="SSF49899">
    <property type="entry name" value="Concanavalin A-like lectins/glucanases"/>
    <property type="match status" value="1"/>
</dbReference>
<evidence type="ECO:0000256" key="1">
    <source>
        <dbReference type="ARBA" id="ARBA00009902"/>
    </source>
</evidence>
<dbReference type="EMBL" id="JBHMEW010000063">
    <property type="protein sequence ID" value="MFB9212651.1"/>
    <property type="molecule type" value="Genomic_DNA"/>
</dbReference>
<sequence>MTNLSKLAIFVMAITGLLCPSCQIADFPTGGDTSTDDQTVALSSAGLQCVAQAEETDYQVYKMSNDGYRIGDLAPFYDASSGKFMLYHLKDIWDDPSNQRHPIHAFTTTNFYDFTENGEIIASSSDNCAQDFAVGAASFIKENSTYYGFYTGHNPNSGSCGTFREGVMLATSSDPTSSFVKDTTFATINVPLGQGFDENDNFRDPYVFKDNGTFYMLISARKDIGGIMKGVIIYYTSSDLYNWTYQGVLYDGGPDNYWMMECAQVIQFGSTYYLIYSDQIGKHLLYRKSSNPTGPWSAPSGNDRFAGKGIFAAKAITDSYGDHYLAGWTNILTGNTDDGDWAWGGNLVAHKIYPMPNGDLAATIPHTLEAYMQTDSDTILINSQWGDVTNTQPGEHSYRIISQADFDVANVIFEPIAEERYMISTTMSFDSSAKDFGFMIGACDGYNDFYSLRFIPSENRFSFDKTNRDSLTTTSEAVNDVPLTLAANTNYDIKILIENSMVVVYINNQVALSNRIYKASNTHWGIFTDHSDVTFTDIRMTHP</sequence>
<dbReference type="InterPro" id="IPR013189">
    <property type="entry name" value="Glyco_hydro_32_C"/>
</dbReference>
<evidence type="ECO:0000256" key="5">
    <source>
        <dbReference type="RuleBase" id="RU362110"/>
    </source>
</evidence>
<dbReference type="InterPro" id="IPR001362">
    <property type="entry name" value="Glyco_hydro_32"/>
</dbReference>
<gene>
    <name evidence="9" type="ORF">ACFFUR_12615</name>
</gene>
<keyword evidence="3 5" id="KW-0378">Hydrolase</keyword>
<dbReference type="Pfam" id="PF08244">
    <property type="entry name" value="Glyco_hydro_32C"/>
    <property type="match status" value="1"/>
</dbReference>
<feature type="chain" id="PRO_5047341152" description="beta-fructofuranosidase" evidence="6">
    <location>
        <begin position="26"/>
        <end position="543"/>
    </location>
</feature>
<dbReference type="InterPro" id="IPR013148">
    <property type="entry name" value="Glyco_hydro_32_N"/>
</dbReference>
<name>A0ABV5J7K9_9BACT</name>
<keyword evidence="4 5" id="KW-0326">Glycosidase</keyword>
<dbReference type="Gene3D" id="2.115.10.20">
    <property type="entry name" value="Glycosyl hydrolase domain, family 43"/>
    <property type="match status" value="1"/>
</dbReference>
<evidence type="ECO:0000256" key="4">
    <source>
        <dbReference type="ARBA" id="ARBA00023295"/>
    </source>
</evidence>
<dbReference type="SMART" id="SM00640">
    <property type="entry name" value="Glyco_32"/>
    <property type="match status" value="1"/>
</dbReference>
<comment type="caution">
    <text evidence="9">The sequence shown here is derived from an EMBL/GenBank/DDBJ whole genome shotgun (WGS) entry which is preliminary data.</text>
</comment>
<dbReference type="Gene3D" id="2.60.120.560">
    <property type="entry name" value="Exo-inulinase, domain 1"/>
    <property type="match status" value="1"/>
</dbReference>
<evidence type="ECO:0000256" key="3">
    <source>
        <dbReference type="ARBA" id="ARBA00022801"/>
    </source>
</evidence>
<evidence type="ECO:0000259" key="7">
    <source>
        <dbReference type="Pfam" id="PF00251"/>
    </source>
</evidence>
<protein>
    <recommendedName>
        <fullName evidence="2">beta-fructofuranosidase</fullName>
        <ecNumber evidence="2">3.2.1.26</ecNumber>
    </recommendedName>
</protein>
<dbReference type="PANTHER" id="PTHR43101:SF1">
    <property type="entry name" value="BETA-FRUCTOSIDASE"/>
    <property type="match status" value="1"/>
</dbReference>
<dbReference type="RefSeq" id="WP_290247578.1">
    <property type="nucleotide sequence ID" value="NZ_JAUFQT010000001.1"/>
</dbReference>
<dbReference type="PANTHER" id="PTHR43101">
    <property type="entry name" value="BETA-FRUCTOSIDASE"/>
    <property type="match status" value="1"/>
</dbReference>
<feature type="signal peptide" evidence="6">
    <location>
        <begin position="1"/>
        <end position="25"/>
    </location>
</feature>
<dbReference type="InterPro" id="IPR051214">
    <property type="entry name" value="GH32_Enzymes"/>
</dbReference>
<reference evidence="9 10" key="1">
    <citation type="submission" date="2024-09" db="EMBL/GenBank/DDBJ databases">
        <authorList>
            <person name="Sun Q."/>
            <person name="Mori K."/>
        </authorList>
    </citation>
    <scope>NUCLEOTIDE SEQUENCE [LARGE SCALE GENOMIC DNA]</scope>
    <source>
        <strain evidence="9 10">CECT 7682</strain>
    </source>
</reference>
<keyword evidence="6" id="KW-0732">Signal</keyword>
<evidence type="ECO:0000313" key="10">
    <source>
        <dbReference type="Proteomes" id="UP001589654"/>
    </source>
</evidence>
<organism evidence="9 10">
    <name type="scientific">Echinicola jeungdonensis</name>
    <dbReference type="NCBI Taxonomy" id="709343"/>
    <lineage>
        <taxon>Bacteria</taxon>
        <taxon>Pseudomonadati</taxon>
        <taxon>Bacteroidota</taxon>
        <taxon>Cytophagia</taxon>
        <taxon>Cytophagales</taxon>
        <taxon>Cyclobacteriaceae</taxon>
        <taxon>Echinicola</taxon>
    </lineage>
</organism>
<dbReference type="SUPFAM" id="SSF75005">
    <property type="entry name" value="Arabinanase/levansucrase/invertase"/>
    <property type="match status" value="1"/>
</dbReference>
<accession>A0ABV5J7K9</accession>
<evidence type="ECO:0000256" key="6">
    <source>
        <dbReference type="SAM" id="SignalP"/>
    </source>
</evidence>
<dbReference type="Proteomes" id="UP001589654">
    <property type="component" value="Unassembled WGS sequence"/>
</dbReference>
<evidence type="ECO:0000313" key="9">
    <source>
        <dbReference type="EMBL" id="MFB9212651.1"/>
    </source>
</evidence>
<evidence type="ECO:0000256" key="2">
    <source>
        <dbReference type="ARBA" id="ARBA00012758"/>
    </source>
</evidence>
<dbReference type="Pfam" id="PF00251">
    <property type="entry name" value="Glyco_hydro_32N"/>
    <property type="match status" value="1"/>
</dbReference>
<dbReference type="InterPro" id="IPR023296">
    <property type="entry name" value="Glyco_hydro_beta-prop_sf"/>
</dbReference>
<feature type="domain" description="Glycosyl hydrolase family 32 C-terminal" evidence="8">
    <location>
        <begin position="416"/>
        <end position="540"/>
    </location>
</feature>
<dbReference type="CDD" id="cd08995">
    <property type="entry name" value="GH32_EcAec43-like"/>
    <property type="match status" value="1"/>
</dbReference>
<feature type="domain" description="Glycosyl hydrolase family 32 N-terminal" evidence="7">
    <location>
        <begin position="82"/>
        <end position="335"/>
    </location>
</feature>
<keyword evidence="10" id="KW-1185">Reference proteome</keyword>
<dbReference type="EC" id="3.2.1.26" evidence="2"/>
<proteinExistence type="inferred from homology"/>
<evidence type="ECO:0000259" key="8">
    <source>
        <dbReference type="Pfam" id="PF08244"/>
    </source>
</evidence>